<sequence length="139" mass="15050">MANKRKAQAAIEYLMVFGTALLLSTPFVIKAQQSVVDIQTGSELLEARNTLNQMESAAQTVNAAGEPARRTFTVRIPDSVERTEIDNNYIQMGVNTSQSYVGLSRTFEFNVTGNIPQRGGNYLVSASAVDGAVDFEVVG</sequence>
<dbReference type="RefSeq" id="WP_347722154.1">
    <property type="nucleotide sequence ID" value="NZ_CP104395.1"/>
</dbReference>
<evidence type="ECO:0000313" key="2">
    <source>
        <dbReference type="Proteomes" id="UP001218034"/>
    </source>
</evidence>
<proteinExistence type="predicted"/>
<gene>
    <name evidence="1" type="ORF">SVXNc_0255</name>
</gene>
<dbReference type="Proteomes" id="UP001218034">
    <property type="component" value="Chromosome"/>
</dbReference>
<dbReference type="EMBL" id="CP104395">
    <property type="protein sequence ID" value="WEL19283.1"/>
    <property type="molecule type" value="Genomic_DNA"/>
</dbReference>
<dbReference type="GeneID" id="98290297"/>
<organism evidence="1 2">
    <name type="scientific">Candidatus Nanohalococcus occultus</name>
    <dbReference type="NCBI Taxonomy" id="2978047"/>
    <lineage>
        <taxon>Archaea</taxon>
        <taxon>Candidatus Nanohalarchaeota</taxon>
        <taxon>Candidatus Nanohalarchaeota incertae sedis</taxon>
        <taxon>Candidatus Nanohalococcus</taxon>
    </lineage>
</organism>
<protein>
    <submittedName>
        <fullName evidence="1">Uncharacterized protein</fullName>
    </submittedName>
</protein>
<accession>A0ABY8CH80</accession>
<keyword evidence="2" id="KW-1185">Reference proteome</keyword>
<evidence type="ECO:0000313" key="1">
    <source>
        <dbReference type="EMBL" id="WEL19283.1"/>
    </source>
</evidence>
<reference evidence="1 2" key="1">
    <citation type="submission" date="2022-09" db="EMBL/GenBank/DDBJ databases">
        <title>Xylan utilization by haloarchaea-nanohaloarchaea associations.</title>
        <authorList>
            <person name="Yakimov M."/>
        </authorList>
    </citation>
    <scope>NUCLEOTIDE SEQUENCE [LARGE SCALE GENOMIC DNA]</scope>
    <source>
        <strain evidence="1 2">SVXNc</strain>
    </source>
</reference>
<name>A0ABY8CH80_9ARCH</name>